<reference evidence="1" key="1">
    <citation type="submission" date="2014-11" db="EMBL/GenBank/DDBJ databases">
        <authorList>
            <person name="Amaro Gonzalez C."/>
        </authorList>
    </citation>
    <scope>NUCLEOTIDE SEQUENCE</scope>
</reference>
<dbReference type="AlphaFoldDB" id="A0A0E9Q0G1"/>
<proteinExistence type="predicted"/>
<sequence>MKAKRQLKNRLHNQVVWKGQWYVRD</sequence>
<organism evidence="1">
    <name type="scientific">Anguilla anguilla</name>
    <name type="common">European freshwater eel</name>
    <name type="synonym">Muraena anguilla</name>
    <dbReference type="NCBI Taxonomy" id="7936"/>
    <lineage>
        <taxon>Eukaryota</taxon>
        <taxon>Metazoa</taxon>
        <taxon>Chordata</taxon>
        <taxon>Craniata</taxon>
        <taxon>Vertebrata</taxon>
        <taxon>Euteleostomi</taxon>
        <taxon>Actinopterygii</taxon>
        <taxon>Neopterygii</taxon>
        <taxon>Teleostei</taxon>
        <taxon>Anguilliformes</taxon>
        <taxon>Anguillidae</taxon>
        <taxon>Anguilla</taxon>
    </lineage>
</organism>
<protein>
    <submittedName>
        <fullName evidence="1">Uncharacterized protein</fullName>
    </submittedName>
</protein>
<accession>A0A0E9Q0G1</accession>
<reference evidence="1" key="2">
    <citation type="journal article" date="2015" name="Fish Shellfish Immunol.">
        <title>Early steps in the European eel (Anguilla anguilla)-Vibrio vulnificus interaction in the gills: Role of the RtxA13 toxin.</title>
        <authorList>
            <person name="Callol A."/>
            <person name="Pajuelo D."/>
            <person name="Ebbesson L."/>
            <person name="Teles M."/>
            <person name="MacKenzie S."/>
            <person name="Amaro C."/>
        </authorList>
    </citation>
    <scope>NUCLEOTIDE SEQUENCE</scope>
</reference>
<dbReference type="EMBL" id="GBXM01098777">
    <property type="protein sequence ID" value="JAH09800.1"/>
    <property type="molecule type" value="Transcribed_RNA"/>
</dbReference>
<evidence type="ECO:0000313" key="1">
    <source>
        <dbReference type="EMBL" id="JAH09800.1"/>
    </source>
</evidence>
<name>A0A0E9Q0G1_ANGAN</name>